<feature type="non-terminal residue" evidence="5">
    <location>
        <position position="200"/>
    </location>
</feature>
<evidence type="ECO:0000256" key="1">
    <source>
        <dbReference type="ARBA" id="ARBA00004273"/>
    </source>
</evidence>
<dbReference type="InterPro" id="IPR005341">
    <property type="entry name" value="Tim16"/>
</dbReference>
<keyword evidence="2" id="KW-0999">Mitochondrion inner membrane</keyword>
<organism evidence="5 6">
    <name type="scientific">Adiantum capillus-veneris</name>
    <name type="common">Maidenhair fern</name>
    <dbReference type="NCBI Taxonomy" id="13818"/>
    <lineage>
        <taxon>Eukaryota</taxon>
        <taxon>Viridiplantae</taxon>
        <taxon>Streptophyta</taxon>
        <taxon>Embryophyta</taxon>
        <taxon>Tracheophyta</taxon>
        <taxon>Polypodiopsida</taxon>
        <taxon>Polypodiidae</taxon>
        <taxon>Polypodiales</taxon>
        <taxon>Pteridineae</taxon>
        <taxon>Pteridaceae</taxon>
        <taxon>Vittarioideae</taxon>
        <taxon>Adiantum</taxon>
    </lineage>
</organism>
<accession>A0A9D4ZEW4</accession>
<dbReference type="AlphaFoldDB" id="A0A9D4ZEW4"/>
<dbReference type="PANTHER" id="PTHR12388">
    <property type="entry name" value="MITOCHONDRIA ASSOCIATED GRANULOCYTE MACROPHAGE CSF SIGNALING MOLECULE"/>
    <property type="match status" value="1"/>
</dbReference>
<evidence type="ECO:0000313" key="6">
    <source>
        <dbReference type="Proteomes" id="UP000886520"/>
    </source>
</evidence>
<keyword evidence="4" id="KW-0472">Membrane</keyword>
<dbReference type="Proteomes" id="UP000886520">
    <property type="component" value="Chromosome 14"/>
</dbReference>
<dbReference type="GO" id="GO:0030150">
    <property type="term" value="P:protein import into mitochondrial matrix"/>
    <property type="evidence" value="ECO:0007669"/>
    <property type="project" value="InterPro"/>
</dbReference>
<dbReference type="PANTHER" id="PTHR12388:SF0">
    <property type="entry name" value="MITOCHONDRIAL IMPORT INNER MEMBRANE TRANSLOCASE SUBUNIT TIM16"/>
    <property type="match status" value="1"/>
</dbReference>
<proteinExistence type="predicted"/>
<evidence type="ECO:0000313" key="5">
    <source>
        <dbReference type="EMBL" id="KAI5070151.1"/>
    </source>
</evidence>
<sequence>MSLLYHAKKSYFFTSSFLESELTYQMPVVNTTAIPAKIARFLDESIEGLGIEEELIDSFWSPVVAVSAFAPFWRLGYGVCRDKQTANLGVAFPKVAANLRKTRKKHERRAPATTLISLLLGFVLFTQAGKIIANLIVLGSGVLLRAFSQAYRQAIANASRTGVAQETVQNLTKSSKAMTEQEARMILGINEKASVEEMLQ</sequence>
<evidence type="ECO:0000256" key="3">
    <source>
        <dbReference type="ARBA" id="ARBA00023128"/>
    </source>
</evidence>
<evidence type="ECO:0000256" key="4">
    <source>
        <dbReference type="ARBA" id="ARBA00023136"/>
    </source>
</evidence>
<keyword evidence="3" id="KW-0496">Mitochondrion</keyword>
<dbReference type="OrthoDB" id="10262892at2759"/>
<dbReference type="GO" id="GO:0005744">
    <property type="term" value="C:TIM23 mitochondrial import inner membrane translocase complex"/>
    <property type="evidence" value="ECO:0007669"/>
    <property type="project" value="InterPro"/>
</dbReference>
<reference evidence="5" key="1">
    <citation type="submission" date="2021-01" db="EMBL/GenBank/DDBJ databases">
        <title>Adiantum capillus-veneris genome.</title>
        <authorList>
            <person name="Fang Y."/>
            <person name="Liao Q."/>
        </authorList>
    </citation>
    <scope>NUCLEOTIDE SEQUENCE</scope>
    <source>
        <strain evidence="5">H3</strain>
        <tissue evidence="5">Leaf</tissue>
    </source>
</reference>
<comment type="subcellular location">
    <subcellularLocation>
        <location evidence="1">Mitochondrion inner membrane</location>
    </subcellularLocation>
</comment>
<evidence type="ECO:0000256" key="2">
    <source>
        <dbReference type="ARBA" id="ARBA00022792"/>
    </source>
</evidence>
<protein>
    <submittedName>
        <fullName evidence="5">Uncharacterized protein</fullName>
    </submittedName>
</protein>
<name>A0A9D4ZEW4_ADICA</name>
<dbReference type="EMBL" id="JABFUD020000014">
    <property type="protein sequence ID" value="KAI5070151.1"/>
    <property type="molecule type" value="Genomic_DNA"/>
</dbReference>
<comment type="caution">
    <text evidence="5">The sequence shown here is derived from an EMBL/GenBank/DDBJ whole genome shotgun (WGS) entry which is preliminary data.</text>
</comment>
<gene>
    <name evidence="5" type="ORF">GOP47_0014494</name>
</gene>
<keyword evidence="6" id="KW-1185">Reference proteome</keyword>